<protein>
    <recommendedName>
        <fullName evidence="4">rRNA N-glycosidase</fullName>
    </recommendedName>
</protein>
<dbReference type="AlphaFoldDB" id="A0A1Z5R6T7"/>
<keyword evidence="3" id="KW-1185">Reference proteome</keyword>
<reference evidence="2 3" key="1">
    <citation type="journal article" date="2009" name="Nature">
        <title>The Sorghum bicolor genome and the diversification of grasses.</title>
        <authorList>
            <person name="Paterson A.H."/>
            <person name="Bowers J.E."/>
            <person name="Bruggmann R."/>
            <person name="Dubchak I."/>
            <person name="Grimwood J."/>
            <person name="Gundlach H."/>
            <person name="Haberer G."/>
            <person name="Hellsten U."/>
            <person name="Mitros T."/>
            <person name="Poliakov A."/>
            <person name="Schmutz J."/>
            <person name="Spannagl M."/>
            <person name="Tang H."/>
            <person name="Wang X."/>
            <person name="Wicker T."/>
            <person name="Bharti A.K."/>
            <person name="Chapman J."/>
            <person name="Feltus F.A."/>
            <person name="Gowik U."/>
            <person name="Grigoriev I.V."/>
            <person name="Lyons E."/>
            <person name="Maher C.A."/>
            <person name="Martis M."/>
            <person name="Narechania A."/>
            <person name="Otillar R.P."/>
            <person name="Penning B.W."/>
            <person name="Salamov A.A."/>
            <person name="Wang Y."/>
            <person name="Zhang L."/>
            <person name="Carpita N.C."/>
            <person name="Freeling M."/>
            <person name="Gingle A.R."/>
            <person name="Hash C.T."/>
            <person name="Keller B."/>
            <person name="Klein P."/>
            <person name="Kresovich S."/>
            <person name="McCann M.C."/>
            <person name="Ming R."/>
            <person name="Peterson D.G."/>
            <person name="Mehboob-ur-Rahman"/>
            <person name="Ware D."/>
            <person name="Westhoff P."/>
            <person name="Mayer K.F."/>
            <person name="Messing J."/>
            <person name="Rokhsar D.S."/>
        </authorList>
    </citation>
    <scope>NUCLEOTIDE SEQUENCE [LARGE SCALE GENOMIC DNA]</scope>
    <source>
        <strain evidence="3">cv. BTx623</strain>
    </source>
</reference>
<keyword evidence="1" id="KW-0732">Signal</keyword>
<accession>A0A1Z5R6T7</accession>
<gene>
    <name evidence="2" type="ORF">SORBI_3008G150500</name>
</gene>
<evidence type="ECO:0000313" key="2">
    <source>
        <dbReference type="EMBL" id="OQU79484.1"/>
    </source>
</evidence>
<dbReference type="EMBL" id="CM000767">
    <property type="protein sequence ID" value="OQU79484.1"/>
    <property type="molecule type" value="Genomic_DNA"/>
</dbReference>
<dbReference type="Gramene" id="OQU79484">
    <property type="protein sequence ID" value="OQU79484"/>
    <property type="gene ID" value="SORBI_3008G150500"/>
</dbReference>
<evidence type="ECO:0000313" key="3">
    <source>
        <dbReference type="Proteomes" id="UP000000768"/>
    </source>
</evidence>
<evidence type="ECO:0008006" key="4">
    <source>
        <dbReference type="Google" id="ProtNLM"/>
    </source>
</evidence>
<dbReference type="InParanoid" id="A0A1Z5R6T7"/>
<dbReference type="Proteomes" id="UP000000768">
    <property type="component" value="Chromosome 8"/>
</dbReference>
<name>A0A1Z5R6T7_SORBI</name>
<evidence type="ECO:0000256" key="1">
    <source>
        <dbReference type="SAM" id="SignalP"/>
    </source>
</evidence>
<proteinExistence type="predicted"/>
<feature type="chain" id="PRO_5012216183" description="rRNA N-glycosidase" evidence="1">
    <location>
        <begin position="25"/>
        <end position="223"/>
    </location>
</feature>
<reference evidence="3" key="2">
    <citation type="journal article" date="2018" name="Plant J.">
        <title>The Sorghum bicolor reference genome: improved assembly, gene annotations, a transcriptome atlas, and signatures of genome organization.</title>
        <authorList>
            <person name="McCormick R.F."/>
            <person name="Truong S.K."/>
            <person name="Sreedasyam A."/>
            <person name="Jenkins J."/>
            <person name="Shu S."/>
            <person name="Sims D."/>
            <person name="Kennedy M."/>
            <person name="Amirebrahimi M."/>
            <person name="Weers B.D."/>
            <person name="McKinley B."/>
            <person name="Mattison A."/>
            <person name="Morishige D.T."/>
            <person name="Grimwood J."/>
            <person name="Schmutz J."/>
            <person name="Mullet J.E."/>
        </authorList>
    </citation>
    <scope>NUCLEOTIDE SEQUENCE [LARGE SCALE GENOMIC DNA]</scope>
    <source>
        <strain evidence="3">cv. BTx623</strain>
    </source>
</reference>
<sequence length="223" mass="24112">MAMEVVRSSIIAAALLFLTLVVLAATASSGGDDAAAAVEEEEHPPLAADEEPYMLVAFHNKYGEEIRMLADKGTETLSAAGFANRSGHWFHAIRKQGKGKRRRRLPLPQLSNAEGLWSSIGALANTRDPVAAAADDEDEEEEERYVLVGMQTSGGDKIRLVAVADQRYVAITGFAKGFSYCPNWFFREGRRHRLVVTAALANDGGSSHAEVVASNLLRGLKTN</sequence>
<feature type="signal peptide" evidence="1">
    <location>
        <begin position="1"/>
        <end position="24"/>
    </location>
</feature>
<dbReference type="OMA" id="NRSGHWF"/>
<organism evidence="2 3">
    <name type="scientific">Sorghum bicolor</name>
    <name type="common">Sorghum</name>
    <name type="synonym">Sorghum vulgare</name>
    <dbReference type="NCBI Taxonomy" id="4558"/>
    <lineage>
        <taxon>Eukaryota</taxon>
        <taxon>Viridiplantae</taxon>
        <taxon>Streptophyta</taxon>
        <taxon>Embryophyta</taxon>
        <taxon>Tracheophyta</taxon>
        <taxon>Spermatophyta</taxon>
        <taxon>Magnoliopsida</taxon>
        <taxon>Liliopsida</taxon>
        <taxon>Poales</taxon>
        <taxon>Poaceae</taxon>
        <taxon>PACMAD clade</taxon>
        <taxon>Panicoideae</taxon>
        <taxon>Andropogonodae</taxon>
        <taxon>Andropogoneae</taxon>
        <taxon>Sorghinae</taxon>
        <taxon>Sorghum</taxon>
    </lineage>
</organism>